<keyword evidence="4" id="KW-0804">Transcription</keyword>
<evidence type="ECO:0000256" key="5">
    <source>
        <dbReference type="PROSITE-ProRule" id="PRU00169"/>
    </source>
</evidence>
<dbReference type="InterPro" id="IPR011006">
    <property type="entry name" value="CheY-like_superfamily"/>
</dbReference>
<keyword evidence="1 5" id="KW-0597">Phosphoprotein</keyword>
<comment type="caution">
    <text evidence="7">The sequence shown here is derived from an EMBL/GenBank/DDBJ whole genome shotgun (WGS) entry which is preliminary data.</text>
</comment>
<dbReference type="SMART" id="SM00448">
    <property type="entry name" value="REC"/>
    <property type="match status" value="1"/>
</dbReference>
<feature type="domain" description="Response regulatory" evidence="6">
    <location>
        <begin position="3"/>
        <end position="119"/>
    </location>
</feature>
<keyword evidence="8" id="KW-1185">Reference proteome</keyword>
<evidence type="ECO:0000313" key="8">
    <source>
        <dbReference type="Proteomes" id="UP000562352"/>
    </source>
</evidence>
<dbReference type="Gene3D" id="3.40.50.2300">
    <property type="match status" value="1"/>
</dbReference>
<evidence type="ECO:0000256" key="3">
    <source>
        <dbReference type="ARBA" id="ARBA00023125"/>
    </source>
</evidence>
<dbReference type="GO" id="GO:0005829">
    <property type="term" value="C:cytosol"/>
    <property type="evidence" value="ECO:0007669"/>
    <property type="project" value="TreeGrafter"/>
</dbReference>
<evidence type="ECO:0000256" key="2">
    <source>
        <dbReference type="ARBA" id="ARBA00023015"/>
    </source>
</evidence>
<evidence type="ECO:0000259" key="6">
    <source>
        <dbReference type="PROSITE" id="PS50110"/>
    </source>
</evidence>
<sequence length="126" mass="13470">MADILVVEDEADIRELIVFQLGHDGHEVRAVADGTAALDAVASRLPDVIVLDWGLPKLPGPQVCRRVRAMPGAGRIGVLMLTVRITDAEVAECLAAGADEFMAKPFDLNELRARIDALLARSRGGS</sequence>
<dbReference type="PROSITE" id="PS50110">
    <property type="entry name" value="RESPONSE_REGULATORY"/>
    <property type="match status" value="1"/>
</dbReference>
<feature type="modified residue" description="4-aspartylphosphate" evidence="5">
    <location>
        <position position="52"/>
    </location>
</feature>
<reference evidence="7 8" key="1">
    <citation type="submission" date="2020-08" db="EMBL/GenBank/DDBJ databases">
        <title>Genomic Encyclopedia of Type Strains, Phase III (KMG-III): the genomes of soil and plant-associated and newly described type strains.</title>
        <authorList>
            <person name="Whitman W."/>
        </authorList>
    </citation>
    <scope>NUCLEOTIDE SEQUENCE [LARGE SCALE GENOMIC DNA]</scope>
    <source>
        <strain evidence="7 8">CECT 3303</strain>
    </source>
</reference>
<name>A0A841D0B3_PLAVE</name>
<dbReference type="InterPro" id="IPR001789">
    <property type="entry name" value="Sig_transdc_resp-reg_receiver"/>
</dbReference>
<dbReference type="SUPFAM" id="SSF52172">
    <property type="entry name" value="CheY-like"/>
    <property type="match status" value="1"/>
</dbReference>
<dbReference type="PANTHER" id="PTHR48111:SF4">
    <property type="entry name" value="DNA-BINDING DUAL TRANSCRIPTIONAL REGULATOR OMPR"/>
    <property type="match status" value="1"/>
</dbReference>
<dbReference type="GO" id="GO:0000976">
    <property type="term" value="F:transcription cis-regulatory region binding"/>
    <property type="evidence" value="ECO:0007669"/>
    <property type="project" value="TreeGrafter"/>
</dbReference>
<dbReference type="GO" id="GO:0006355">
    <property type="term" value="P:regulation of DNA-templated transcription"/>
    <property type="evidence" value="ECO:0007669"/>
    <property type="project" value="TreeGrafter"/>
</dbReference>
<dbReference type="GO" id="GO:0032993">
    <property type="term" value="C:protein-DNA complex"/>
    <property type="evidence" value="ECO:0007669"/>
    <property type="project" value="TreeGrafter"/>
</dbReference>
<proteinExistence type="predicted"/>
<evidence type="ECO:0000256" key="4">
    <source>
        <dbReference type="ARBA" id="ARBA00023163"/>
    </source>
</evidence>
<dbReference type="EMBL" id="JACHJJ010000004">
    <property type="protein sequence ID" value="MBB5962453.1"/>
    <property type="molecule type" value="Genomic_DNA"/>
</dbReference>
<dbReference type="Pfam" id="PF00072">
    <property type="entry name" value="Response_reg"/>
    <property type="match status" value="1"/>
</dbReference>
<organism evidence="7 8">
    <name type="scientific">Planomonospora venezuelensis</name>
    <dbReference type="NCBI Taxonomy" id="1999"/>
    <lineage>
        <taxon>Bacteria</taxon>
        <taxon>Bacillati</taxon>
        <taxon>Actinomycetota</taxon>
        <taxon>Actinomycetes</taxon>
        <taxon>Streptosporangiales</taxon>
        <taxon>Streptosporangiaceae</taxon>
        <taxon>Planomonospora</taxon>
    </lineage>
</organism>
<dbReference type="Proteomes" id="UP000562352">
    <property type="component" value="Unassembled WGS sequence"/>
</dbReference>
<gene>
    <name evidence="7" type="ORF">FHS22_001714</name>
</gene>
<evidence type="ECO:0000256" key="1">
    <source>
        <dbReference type="ARBA" id="ARBA00022553"/>
    </source>
</evidence>
<accession>A0A841D0B3</accession>
<dbReference type="GO" id="GO:0000156">
    <property type="term" value="F:phosphorelay response regulator activity"/>
    <property type="evidence" value="ECO:0007669"/>
    <property type="project" value="TreeGrafter"/>
</dbReference>
<dbReference type="RefSeq" id="WP_184939924.1">
    <property type="nucleotide sequence ID" value="NZ_BAAAWZ010000001.1"/>
</dbReference>
<evidence type="ECO:0000313" key="7">
    <source>
        <dbReference type="EMBL" id="MBB5962453.1"/>
    </source>
</evidence>
<dbReference type="AlphaFoldDB" id="A0A841D0B3"/>
<dbReference type="InterPro" id="IPR039420">
    <property type="entry name" value="WalR-like"/>
</dbReference>
<dbReference type="PANTHER" id="PTHR48111">
    <property type="entry name" value="REGULATOR OF RPOS"/>
    <property type="match status" value="1"/>
</dbReference>
<keyword evidence="2" id="KW-0805">Transcription regulation</keyword>
<keyword evidence="3 7" id="KW-0238">DNA-binding</keyword>
<protein>
    <submittedName>
        <fullName evidence="7">DNA-binding response OmpR family regulator</fullName>
    </submittedName>
</protein>